<feature type="domain" description="Peptidase M20 dimerisation" evidence="2">
    <location>
        <begin position="197"/>
        <end position="287"/>
    </location>
</feature>
<dbReference type="EMBL" id="CP013659">
    <property type="protein sequence ID" value="ALS74720.1"/>
    <property type="molecule type" value="Genomic_DNA"/>
</dbReference>
<reference evidence="3" key="1">
    <citation type="submission" date="2016-01" db="EMBL/GenBank/DDBJ databases">
        <title>Complete genome of Planococcus rifietoensis type strain M8.</title>
        <authorList>
            <person name="See-Too W.S."/>
        </authorList>
    </citation>
    <scope>NUCLEOTIDE SEQUENCE [LARGE SCALE GENOMIC DNA]</scope>
    <source>
        <strain evidence="3">M8</strain>
    </source>
</reference>
<protein>
    <submittedName>
        <fullName evidence="3">Peptidase M20</fullName>
    </submittedName>
</protein>
<feature type="binding site" evidence="1">
    <location>
        <position position="106"/>
    </location>
    <ligand>
        <name>Mn(2+)</name>
        <dbReference type="ChEBI" id="CHEBI:29035"/>
        <label>2</label>
    </ligand>
</feature>
<dbReference type="PIRSF" id="PIRSF005962">
    <property type="entry name" value="Pept_M20D_amidohydro"/>
    <property type="match status" value="1"/>
</dbReference>
<dbReference type="PANTHER" id="PTHR11014">
    <property type="entry name" value="PEPTIDASE M20 FAMILY MEMBER"/>
    <property type="match status" value="1"/>
</dbReference>
<dbReference type="CDD" id="cd03886">
    <property type="entry name" value="M20_Acy1"/>
    <property type="match status" value="1"/>
</dbReference>
<dbReference type="NCBIfam" id="TIGR01891">
    <property type="entry name" value="amidohydrolases"/>
    <property type="match status" value="1"/>
</dbReference>
<dbReference type="STRING" id="200991.AUC31_05550"/>
<evidence type="ECO:0000256" key="1">
    <source>
        <dbReference type="PIRSR" id="PIRSR005962-1"/>
    </source>
</evidence>
<dbReference type="AlphaFoldDB" id="A0A0U2XFA7"/>
<sequence>MENKDELLTKAEKMSSQLSEWRRTLHQFPELSFQEFETADFIASVLATIDGITVEREIGFETSVIATLGKGEGPVIALRADIDALPIDEANTCNYRSKTPGVMHACGHDAHAAILLGAASILADYFRDKPLGGTVKFIFQPAEEMIDEESMSGSPYLLQAGAYDEAELAIALHMCPWLPVGAVQMHDGISMANVDVFHGTIQGTGGHGAYPELGSDPTWMLGLILQALHGIVPRKVSALEPAVISVGQIHAGTASNIIPHEVQVEGTVRSYSASTRDLLETEIRDAFALAKHLGGDYSFHYQRGEPALINDRHVNEQITKAIQKTDPSIKFTHQAFGMGGEDFAYVTQQLPGAMFFLGCSLDDGIERDLHTPHFDVDERSLPLGAAILANAAIGFFTQTGGQGEQEEQHDT</sequence>
<gene>
    <name evidence="3" type="ORF">AUC31_05550</name>
</gene>
<dbReference type="Pfam" id="PF01546">
    <property type="entry name" value="Peptidase_M20"/>
    <property type="match status" value="1"/>
</dbReference>
<evidence type="ECO:0000313" key="4">
    <source>
        <dbReference type="Proteomes" id="UP000067683"/>
    </source>
</evidence>
<dbReference type="InterPro" id="IPR017439">
    <property type="entry name" value="Amidohydrolase"/>
</dbReference>
<dbReference type="SUPFAM" id="SSF53187">
    <property type="entry name" value="Zn-dependent exopeptidases"/>
    <property type="match status" value="1"/>
</dbReference>
<dbReference type="Gene3D" id="3.30.70.360">
    <property type="match status" value="1"/>
</dbReference>
<feature type="binding site" evidence="1">
    <location>
        <position position="108"/>
    </location>
    <ligand>
        <name>Mn(2+)</name>
        <dbReference type="ChEBI" id="CHEBI:29035"/>
        <label>2</label>
    </ligand>
</feature>
<evidence type="ECO:0000259" key="2">
    <source>
        <dbReference type="Pfam" id="PF07687"/>
    </source>
</evidence>
<dbReference type="GO" id="GO:0016787">
    <property type="term" value="F:hydrolase activity"/>
    <property type="evidence" value="ECO:0007669"/>
    <property type="project" value="InterPro"/>
</dbReference>
<dbReference type="InterPro" id="IPR002933">
    <property type="entry name" value="Peptidase_M20"/>
</dbReference>
<proteinExistence type="predicted"/>
<dbReference type="RefSeq" id="WP_058381427.1">
    <property type="nucleotide sequence ID" value="NZ_CP013659.2"/>
</dbReference>
<dbReference type="PANTHER" id="PTHR11014:SF63">
    <property type="entry name" value="METALLOPEPTIDASE, PUTATIVE (AFU_ORTHOLOGUE AFUA_6G09600)-RELATED"/>
    <property type="match status" value="1"/>
</dbReference>
<organism evidence="3 4">
    <name type="scientific">Planococcus rifietoensis</name>
    <dbReference type="NCBI Taxonomy" id="200991"/>
    <lineage>
        <taxon>Bacteria</taxon>
        <taxon>Bacillati</taxon>
        <taxon>Bacillota</taxon>
        <taxon>Bacilli</taxon>
        <taxon>Bacillales</taxon>
        <taxon>Caryophanaceae</taxon>
        <taxon>Planococcus</taxon>
    </lineage>
</organism>
<keyword evidence="1" id="KW-0479">Metal-binding</keyword>
<dbReference type="KEGG" id="prt:AUC31_05550"/>
<dbReference type="GO" id="GO:0046872">
    <property type="term" value="F:metal ion binding"/>
    <property type="evidence" value="ECO:0007669"/>
    <property type="project" value="UniProtKB-KW"/>
</dbReference>
<dbReference type="SUPFAM" id="SSF55031">
    <property type="entry name" value="Bacterial exopeptidase dimerisation domain"/>
    <property type="match status" value="1"/>
</dbReference>
<feature type="binding site" evidence="1">
    <location>
        <position position="370"/>
    </location>
    <ligand>
        <name>Mn(2+)</name>
        <dbReference type="ChEBI" id="CHEBI:29035"/>
        <label>2</label>
    </ligand>
</feature>
<dbReference type="InterPro" id="IPR036264">
    <property type="entry name" value="Bact_exopeptidase_dim_dom"/>
</dbReference>
<dbReference type="Pfam" id="PF07687">
    <property type="entry name" value="M20_dimer"/>
    <property type="match status" value="1"/>
</dbReference>
<dbReference type="Gene3D" id="3.40.630.10">
    <property type="entry name" value="Zn peptidases"/>
    <property type="match status" value="1"/>
</dbReference>
<dbReference type="InterPro" id="IPR011650">
    <property type="entry name" value="Peptidase_M20_dimer"/>
</dbReference>
<feature type="binding site" evidence="1">
    <location>
        <position position="144"/>
    </location>
    <ligand>
        <name>Mn(2+)</name>
        <dbReference type="ChEBI" id="CHEBI:29035"/>
        <label>2</label>
    </ligand>
</feature>
<dbReference type="Proteomes" id="UP000067683">
    <property type="component" value="Chromosome"/>
</dbReference>
<keyword evidence="1" id="KW-0464">Manganese</keyword>
<evidence type="ECO:0000313" key="3">
    <source>
        <dbReference type="EMBL" id="ALS74720.1"/>
    </source>
</evidence>
<name>A0A0U2XFA7_9BACL</name>
<dbReference type="OrthoDB" id="2416606at2"/>
<feature type="binding site" evidence="1">
    <location>
        <position position="173"/>
    </location>
    <ligand>
        <name>Mn(2+)</name>
        <dbReference type="ChEBI" id="CHEBI:29035"/>
        <label>1</label>
    </ligand>
</feature>
<accession>A0A0U2XFA7</accession>
<keyword evidence="4" id="KW-1185">Reference proteome</keyword>
<comment type="cofactor">
    <cofactor evidence="1">
        <name>Mn(2+)</name>
        <dbReference type="ChEBI" id="CHEBI:29035"/>
    </cofactor>
    <text evidence="1">The Mn(2+) ion enhances activity.</text>
</comment>